<keyword evidence="1" id="KW-0067">ATP-binding</keyword>
<accession>A0A427TX08</accession>
<evidence type="ECO:0000313" key="1">
    <source>
        <dbReference type="EMBL" id="RSD28952.1"/>
    </source>
</evidence>
<reference evidence="2" key="1">
    <citation type="submission" date="2018-12" db="EMBL/GenBank/DDBJ databases">
        <title>Bacillus chawlae sp. nov., Bacillus glennii sp. nov., and Bacillus saganii sp. nov. Isolated from the Vehicle Assembly Building at Kennedy Space Center where the Viking Spacecraft were Assembled.</title>
        <authorList>
            <person name="Seuylemezian A."/>
            <person name="Vaishampayan P."/>
        </authorList>
    </citation>
    <scope>NUCLEOTIDE SEQUENCE [LARGE SCALE GENOMIC DNA]</scope>
    <source>
        <strain evidence="2">DSM 13966</strain>
    </source>
</reference>
<name>A0A427TX08_9BACI</name>
<proteinExistence type="predicted"/>
<keyword evidence="1" id="KW-0547">Nucleotide-binding</keyword>
<protein>
    <submittedName>
        <fullName evidence="1">ATP-binding protein</fullName>
    </submittedName>
</protein>
<evidence type="ECO:0000313" key="2">
    <source>
        <dbReference type="Proteomes" id="UP000279911"/>
    </source>
</evidence>
<sequence>MRDILMIPVNEEISLIMASDNSGSVGMKEKDAVQVPYETVAYYSFRVAVMECISAGAEPFAVTLQNFCGEDAWEALVKGIEQGMTELGKQNVKITGSTESNFSLSQSAIGLTVLGKIAGRTEHDQLTYNDQTLMAVIGQPLVGQEVVKRKDDVVPLAVFKEICALESVVTIPVGSKGILYELNGLFTNLQFSAKNLETNLDLIKSSGPSTCFIAVYPESLKTKVASIAGRHFHEINYLG</sequence>
<dbReference type="RefSeq" id="WP_125478385.1">
    <property type="nucleotide sequence ID" value="NZ_RSFW01000003.1"/>
</dbReference>
<dbReference type="EMBL" id="RSFW01000003">
    <property type="protein sequence ID" value="RSD28952.1"/>
    <property type="molecule type" value="Genomic_DNA"/>
</dbReference>
<organism evidence="1 2">
    <name type="scientific">Mesobacillus subterraneus</name>
    <dbReference type="NCBI Taxonomy" id="285983"/>
    <lineage>
        <taxon>Bacteria</taxon>
        <taxon>Bacillati</taxon>
        <taxon>Bacillota</taxon>
        <taxon>Bacilli</taxon>
        <taxon>Bacillales</taxon>
        <taxon>Bacillaceae</taxon>
        <taxon>Mesobacillus</taxon>
    </lineage>
</organism>
<dbReference type="GO" id="GO:0005524">
    <property type="term" value="F:ATP binding"/>
    <property type="evidence" value="ECO:0007669"/>
    <property type="project" value="UniProtKB-KW"/>
</dbReference>
<dbReference type="OrthoDB" id="9805740at2"/>
<dbReference type="Proteomes" id="UP000279911">
    <property type="component" value="Unassembled WGS sequence"/>
</dbReference>
<gene>
    <name evidence="1" type="ORF">EJA10_02240</name>
</gene>
<dbReference type="AlphaFoldDB" id="A0A427TX08"/>
<comment type="caution">
    <text evidence="1">The sequence shown here is derived from an EMBL/GenBank/DDBJ whole genome shotgun (WGS) entry which is preliminary data.</text>
</comment>